<evidence type="ECO:0008006" key="5">
    <source>
        <dbReference type="Google" id="ProtNLM"/>
    </source>
</evidence>
<accession>A0AAV2BX82</accession>
<name>A0AAV2BX82_9ARAC</name>
<dbReference type="EMBL" id="CAXIEN010000525">
    <property type="protein sequence ID" value="CAL1299958.1"/>
    <property type="molecule type" value="Genomic_DNA"/>
</dbReference>
<evidence type="ECO:0000256" key="1">
    <source>
        <dbReference type="SAM" id="MobiDB-lite"/>
    </source>
</evidence>
<sequence>MYDNEFYYRYYLLLFKILQAMKILASFRNVFIALNVFIVPVVIATMLSYGMKEAVISNSHGFEVGFQSLVMLLMFLSSNVGLPLYIIAVWNSYKNTSMNTNDESENQSLGNESQGSSLMFDDNLLTPLTSESTLDRLNEFTRRLNDRMAQRMLADLQRRRNADDFSELRILPELEISSEIEMESATPETIASAEPSEEKQDQCYLDSVEEKPKVTDLAMIYQFQVPITEESPDLAVRFEVANKESKETTETEVTEEQNRRQPARSQDVSPFASGKYEERNDGIILCPLCIHMSNRVSSFSESQL</sequence>
<feature type="region of interest" description="Disordered" evidence="1">
    <location>
        <begin position="182"/>
        <end position="201"/>
    </location>
</feature>
<dbReference type="AlphaFoldDB" id="A0AAV2BX82"/>
<evidence type="ECO:0000313" key="4">
    <source>
        <dbReference type="Proteomes" id="UP001497382"/>
    </source>
</evidence>
<feature type="region of interest" description="Disordered" evidence="1">
    <location>
        <begin position="242"/>
        <end position="274"/>
    </location>
</feature>
<reference evidence="3 4" key="1">
    <citation type="submission" date="2024-04" db="EMBL/GenBank/DDBJ databases">
        <authorList>
            <person name="Rising A."/>
            <person name="Reimegard J."/>
            <person name="Sonavane S."/>
            <person name="Akerstrom W."/>
            <person name="Nylinder S."/>
            <person name="Hedman E."/>
            <person name="Kallberg Y."/>
        </authorList>
    </citation>
    <scope>NUCLEOTIDE SEQUENCE [LARGE SCALE GENOMIC DNA]</scope>
</reference>
<comment type="caution">
    <text evidence="3">The sequence shown here is derived from an EMBL/GenBank/DDBJ whole genome shotgun (WGS) entry which is preliminary data.</text>
</comment>
<keyword evidence="2" id="KW-0472">Membrane</keyword>
<keyword evidence="2" id="KW-1133">Transmembrane helix</keyword>
<keyword evidence="2" id="KW-0812">Transmembrane</keyword>
<keyword evidence="4" id="KW-1185">Reference proteome</keyword>
<feature type="transmembrane region" description="Helical" evidence="2">
    <location>
        <begin position="31"/>
        <end position="49"/>
    </location>
</feature>
<gene>
    <name evidence="3" type="ORF">LARSCL_LOCUS21658</name>
</gene>
<organism evidence="3 4">
    <name type="scientific">Larinioides sclopetarius</name>
    <dbReference type="NCBI Taxonomy" id="280406"/>
    <lineage>
        <taxon>Eukaryota</taxon>
        <taxon>Metazoa</taxon>
        <taxon>Ecdysozoa</taxon>
        <taxon>Arthropoda</taxon>
        <taxon>Chelicerata</taxon>
        <taxon>Arachnida</taxon>
        <taxon>Araneae</taxon>
        <taxon>Araneomorphae</taxon>
        <taxon>Entelegynae</taxon>
        <taxon>Araneoidea</taxon>
        <taxon>Araneidae</taxon>
        <taxon>Larinioides</taxon>
    </lineage>
</organism>
<feature type="transmembrane region" description="Helical" evidence="2">
    <location>
        <begin position="69"/>
        <end position="90"/>
    </location>
</feature>
<evidence type="ECO:0000313" key="3">
    <source>
        <dbReference type="EMBL" id="CAL1299958.1"/>
    </source>
</evidence>
<protein>
    <recommendedName>
        <fullName evidence="5">PIN-like protein</fullName>
    </recommendedName>
</protein>
<evidence type="ECO:0000256" key="2">
    <source>
        <dbReference type="SAM" id="Phobius"/>
    </source>
</evidence>
<proteinExistence type="predicted"/>
<dbReference type="Proteomes" id="UP001497382">
    <property type="component" value="Unassembled WGS sequence"/>
</dbReference>